<reference evidence="2" key="1">
    <citation type="submission" date="2020-02" db="EMBL/GenBank/DDBJ databases">
        <authorList>
            <person name="Meier V. D."/>
        </authorList>
    </citation>
    <scope>NUCLEOTIDE SEQUENCE</scope>
    <source>
        <strain evidence="2">AVDCRST_MAG54</strain>
    </source>
</reference>
<feature type="compositionally biased region" description="Basic and acidic residues" evidence="1">
    <location>
        <begin position="36"/>
        <end position="46"/>
    </location>
</feature>
<feature type="compositionally biased region" description="Low complexity" evidence="1">
    <location>
        <begin position="91"/>
        <end position="101"/>
    </location>
</feature>
<evidence type="ECO:0000256" key="1">
    <source>
        <dbReference type="SAM" id="MobiDB-lite"/>
    </source>
</evidence>
<gene>
    <name evidence="2" type="ORF">AVDCRST_MAG54-3324</name>
</gene>
<proteinExistence type="predicted"/>
<dbReference type="AlphaFoldDB" id="A0A6J4JGJ9"/>
<sequence length="174" mass="18943">GHPGDHAAPRRHHQRRGRRRRQRRQLGSPRGRRGRRGDPPRRRPGDPRGLPRAAAHDAARRSAHRAGGRDDGGEPPGAVGDPHRRPGVREVPGPLAPAGVGLPRVVAGGRRGRCAHRGLPRGVSGRVRVAARRCGADRRHHGEGDRECRARGTVHPLQRSSVRGLRPCGAIEWV</sequence>
<feature type="region of interest" description="Disordered" evidence="1">
    <location>
        <begin position="1"/>
        <end position="101"/>
    </location>
</feature>
<protein>
    <submittedName>
        <fullName evidence="2">O-acetyl-ADP-ribose deacetylase</fullName>
    </submittedName>
</protein>
<feature type="compositionally biased region" description="Basic residues" evidence="1">
    <location>
        <begin position="9"/>
        <end position="35"/>
    </location>
</feature>
<accession>A0A6J4JGJ9</accession>
<feature type="non-terminal residue" evidence="2">
    <location>
        <position position="174"/>
    </location>
</feature>
<dbReference type="EMBL" id="CADCTH010000425">
    <property type="protein sequence ID" value="CAA9276837.1"/>
    <property type="molecule type" value="Genomic_DNA"/>
</dbReference>
<evidence type="ECO:0000313" key="2">
    <source>
        <dbReference type="EMBL" id="CAA9276837.1"/>
    </source>
</evidence>
<name>A0A6J4JGJ9_9PSEU</name>
<organism evidence="2">
    <name type="scientific">uncultured Actinomycetospora sp</name>
    <dbReference type="NCBI Taxonomy" id="1135996"/>
    <lineage>
        <taxon>Bacteria</taxon>
        <taxon>Bacillati</taxon>
        <taxon>Actinomycetota</taxon>
        <taxon>Actinomycetes</taxon>
        <taxon>Pseudonocardiales</taxon>
        <taxon>Pseudonocardiaceae</taxon>
        <taxon>Actinomycetospora</taxon>
        <taxon>environmental samples</taxon>
    </lineage>
</organism>
<feature type="non-terminal residue" evidence="2">
    <location>
        <position position="1"/>
    </location>
</feature>